<dbReference type="Proteomes" id="UP001189429">
    <property type="component" value="Unassembled WGS sequence"/>
</dbReference>
<organism evidence="6 7">
    <name type="scientific">Prorocentrum cordatum</name>
    <dbReference type="NCBI Taxonomy" id="2364126"/>
    <lineage>
        <taxon>Eukaryota</taxon>
        <taxon>Sar</taxon>
        <taxon>Alveolata</taxon>
        <taxon>Dinophyceae</taxon>
        <taxon>Prorocentrales</taxon>
        <taxon>Prorocentraceae</taxon>
        <taxon>Prorocentrum</taxon>
    </lineage>
</organism>
<dbReference type="EMBL" id="CAUYUJ010022714">
    <property type="protein sequence ID" value="CAK0912192.1"/>
    <property type="molecule type" value="Genomic_DNA"/>
</dbReference>
<evidence type="ECO:0000256" key="1">
    <source>
        <dbReference type="ARBA" id="ARBA00022723"/>
    </source>
</evidence>
<dbReference type="InterPro" id="IPR011011">
    <property type="entry name" value="Znf_FYVE_PHD"/>
</dbReference>
<dbReference type="Gene3D" id="3.30.40.10">
    <property type="entry name" value="Zinc/RING finger domain, C3HC4 (zinc finger)"/>
    <property type="match status" value="1"/>
</dbReference>
<feature type="region of interest" description="Disordered" evidence="4">
    <location>
        <begin position="335"/>
        <end position="381"/>
    </location>
</feature>
<feature type="compositionally biased region" description="Low complexity" evidence="4">
    <location>
        <begin position="335"/>
        <end position="353"/>
    </location>
</feature>
<keyword evidence="1" id="KW-0479">Metal-binding</keyword>
<dbReference type="SUPFAM" id="SSF57903">
    <property type="entry name" value="FYVE/PHD zinc finger"/>
    <property type="match status" value="1"/>
</dbReference>
<keyword evidence="2" id="KW-0863">Zinc-finger</keyword>
<protein>
    <recommendedName>
        <fullName evidence="5">FYVE zinc finger domain-containing protein</fullName>
    </recommendedName>
</protein>
<feature type="region of interest" description="Disordered" evidence="4">
    <location>
        <begin position="396"/>
        <end position="419"/>
    </location>
</feature>
<evidence type="ECO:0000256" key="2">
    <source>
        <dbReference type="ARBA" id="ARBA00022771"/>
    </source>
</evidence>
<feature type="compositionally biased region" description="Basic and acidic residues" evidence="4">
    <location>
        <begin position="360"/>
        <end position="375"/>
    </location>
</feature>
<reference evidence="6" key="1">
    <citation type="submission" date="2023-10" db="EMBL/GenBank/DDBJ databases">
        <authorList>
            <person name="Chen Y."/>
            <person name="Shah S."/>
            <person name="Dougan E. K."/>
            <person name="Thang M."/>
            <person name="Chan C."/>
        </authorList>
    </citation>
    <scope>NUCLEOTIDE SEQUENCE [LARGE SCALE GENOMIC DNA]</scope>
</reference>
<dbReference type="InterPro" id="IPR013083">
    <property type="entry name" value="Znf_RING/FYVE/PHD"/>
</dbReference>
<dbReference type="SMART" id="SM00064">
    <property type="entry name" value="FYVE"/>
    <property type="match status" value="1"/>
</dbReference>
<comment type="caution">
    <text evidence="6">The sequence shown here is derived from an EMBL/GenBank/DDBJ whole genome shotgun (WGS) entry which is preliminary data.</text>
</comment>
<name>A0ABN9YHW4_9DINO</name>
<feature type="domain" description="FYVE zinc finger" evidence="5">
    <location>
        <begin position="413"/>
        <end position="464"/>
    </location>
</feature>
<evidence type="ECO:0000313" key="6">
    <source>
        <dbReference type="EMBL" id="CAK0912192.1"/>
    </source>
</evidence>
<dbReference type="InterPro" id="IPR000306">
    <property type="entry name" value="Znf_FYVE"/>
</dbReference>
<evidence type="ECO:0000256" key="4">
    <source>
        <dbReference type="SAM" id="MobiDB-lite"/>
    </source>
</evidence>
<proteinExistence type="predicted"/>
<accession>A0ABN9YHW4</accession>
<dbReference type="Pfam" id="PF01363">
    <property type="entry name" value="FYVE"/>
    <property type="match status" value="1"/>
</dbReference>
<keyword evidence="7" id="KW-1185">Reference proteome</keyword>
<evidence type="ECO:0000259" key="5">
    <source>
        <dbReference type="SMART" id="SM00064"/>
    </source>
</evidence>
<gene>
    <name evidence="6" type="ORF">PCOR1329_LOCUS85807</name>
</gene>
<keyword evidence="3" id="KW-0862">Zinc</keyword>
<feature type="compositionally biased region" description="Low complexity" evidence="4">
    <location>
        <begin position="396"/>
        <end position="405"/>
    </location>
</feature>
<evidence type="ECO:0000256" key="3">
    <source>
        <dbReference type="ARBA" id="ARBA00022833"/>
    </source>
</evidence>
<evidence type="ECO:0000313" key="7">
    <source>
        <dbReference type="Proteomes" id="UP001189429"/>
    </source>
</evidence>
<sequence>MEPTHSVPMGPTHSMQARAELARLLRAIPHIEEGLCCQEGCSDKQLVESLLKYDSPFALLRSLGVDSGTASTASRLLKEAELSPKVRDVARNIEAKLAVTPPPSPARMVRRKSDMADVPDSAYDWKKDALDAKVFPPRKRAVDPPLSQASRFHLAQTFRAACVKDGPWMAGAVPCVTPRGTAVMHAVERAVAEKFAVNAPSVETGLRALDMAKLYLQHGAPQLAKETWTQTSPRAPTVASSASSQAKVYMDMASVIDVEATDECLVGRNLAGEFAQELEPPKPSMELITTPTMVSLVEEGEEEATAENEEGTTPAPVKELAELDEPRPDLEPAALHAAAGAASEEGAPAGLEADGPEQAAHADRAEVRELSHDSDGGLLPRKGVVGQLWAPTGLAASAREGASSRSRARGRAERPSASQDSKSTCYTYVRFTLLARRHHCRQCGRCICGGCSPFRVHLEEPLSGGRWPPKAWVRALEEHMGPLDLEVSRERSNNLQHGRHHTPYAADLFRLAFRNFAICEGRLFFALVMAVYGIIARLCDGRASGQSLELLDSLHALARAYSVQDDSLAAQRGTLTEYRYYLLEPLRRAHLRFLPDGLADREDGGIVQAGADPAESEGIRARGMASMRWELADFTEEGASPAEQDFLDIASRPRLRDKPNPGGVVLSRGYHVKTAMETIRAIGFSRHLRAQANFFDALQDATSYMMEITGAFDLDASDYPLLEKHETPSDRNLRPPHPARVLIGAWLHVSARQALAFLWVVFLICGPAVEDMRSFLSKVRSTTTDMGAELYLVDCVDILDAFHKRLAGHPVLALGGHIDRSSRLLPNAIRISGWCHICSNIVKRLVHLAEKWPQWCNAIRDLCHCFRNSSYRVHMIRGLKHSVPGVAMLLKSFTASLAKWRFETLDVVLSQLLKLRTLCQEHLDETLFEKIGDSGWVKPFPAACRNKELWAFMSVSHKFVVHPLEKLRRWGLGCACHDAERARGKRPECPKAGRRLGEAVSHLSAQRDAMRAKIQGVALDDCEGSGDMKLLVVHMLRNAFDDFQKFRYLEVVPWRFAMAGDPGEAREVLRQVGLRPLADHDPVTRQIFNAFGDDLRASADGAPCSPALAAELRAPRNCPLDEPPGEGWHRHASYEKHRATCTRLLRIKASIRLKENLAKVKQFAPKHKSAGRAVVEYEWRHYKRILQVHTRRAKQNVRSRSTSVYHKIYRMDDAVTDDWGSLVNIGGLLRNEFALATFTPGSVFSAPTIQNGTAENGDAVEVAGTRFSQIVRKTASKSRPHLVPTVEDADDLKLTSPLVLYIQSLEIWRDNRDSSGGLELYSDCDPMWVLPSDVAPGNVLFRSVQRWTVVSASEAPKVARDWKAAVGGGEICLNDYTPPAGVPYSNWIFKCNRHAGCAKKRSVSAAHMRMWGPVEIPAFLHCWRDVVAPPGMQHNKVMPSDEDIAAWVAMHGADFARDHGLALPP</sequence>